<dbReference type="Proteomes" id="UP000078560">
    <property type="component" value="Unassembled WGS sequence"/>
</dbReference>
<dbReference type="GO" id="GO:0000462">
    <property type="term" value="P:maturation of SSU-rRNA from tricistronic rRNA transcript (SSU-rRNA, 5.8S rRNA, LSU-rRNA)"/>
    <property type="evidence" value="ECO:0007669"/>
    <property type="project" value="TreeGrafter"/>
</dbReference>
<evidence type="ECO:0000256" key="4">
    <source>
        <dbReference type="SAM" id="Coils"/>
    </source>
</evidence>
<dbReference type="EMBL" id="FLQU01000220">
    <property type="protein sequence ID" value="SBS82643.1"/>
    <property type="molecule type" value="Genomic_DNA"/>
</dbReference>
<keyword evidence="4" id="KW-0175">Coiled coil</keyword>
<feature type="region of interest" description="Disordered" evidence="5">
    <location>
        <begin position="484"/>
        <end position="550"/>
    </location>
</feature>
<feature type="domain" description="UTP25 NTP hydrolase-like" evidence="7">
    <location>
        <begin position="841"/>
        <end position="932"/>
    </location>
</feature>
<evidence type="ECO:0000256" key="5">
    <source>
        <dbReference type="SAM" id="MobiDB-lite"/>
    </source>
</evidence>
<feature type="compositionally biased region" description="Basic and acidic residues" evidence="5">
    <location>
        <begin position="487"/>
        <end position="543"/>
    </location>
</feature>
<feature type="coiled-coil region" evidence="4">
    <location>
        <begin position="632"/>
        <end position="666"/>
    </location>
</feature>
<feature type="domain" description="UTP25 C-terminal" evidence="6">
    <location>
        <begin position="954"/>
        <end position="1123"/>
    </location>
</feature>
<feature type="compositionally biased region" description="Basic residues" evidence="5">
    <location>
        <begin position="818"/>
        <end position="834"/>
    </location>
</feature>
<reference evidence="9" key="1">
    <citation type="submission" date="2016-05" db="EMBL/GenBank/DDBJ databases">
        <authorList>
            <person name="Naeem Raeece"/>
        </authorList>
    </citation>
    <scope>NUCLEOTIDE SEQUENCE [LARGE SCALE GENOMIC DNA]</scope>
</reference>
<dbReference type="InterPro" id="IPR053940">
    <property type="entry name" value="UTP25_NTPase-like"/>
</dbReference>
<dbReference type="Pfam" id="PF06862">
    <property type="entry name" value="Utp25_C"/>
    <property type="match status" value="1"/>
</dbReference>
<dbReference type="Pfam" id="PF22916">
    <property type="entry name" value="UTP25_NTPase-like"/>
    <property type="match status" value="2"/>
</dbReference>
<evidence type="ECO:0000256" key="1">
    <source>
        <dbReference type="ARBA" id="ARBA00004604"/>
    </source>
</evidence>
<feature type="region of interest" description="Disordered" evidence="5">
    <location>
        <begin position="38"/>
        <end position="88"/>
    </location>
</feature>
<evidence type="ECO:0000259" key="7">
    <source>
        <dbReference type="Pfam" id="PF22916"/>
    </source>
</evidence>
<evidence type="ECO:0000256" key="3">
    <source>
        <dbReference type="ARBA" id="ARBA00023242"/>
    </source>
</evidence>
<feature type="region of interest" description="Disordered" evidence="5">
    <location>
        <begin position="816"/>
        <end position="841"/>
    </location>
</feature>
<organism evidence="8 9">
    <name type="scientific">Plasmodium ovale curtisi</name>
    <dbReference type="NCBI Taxonomy" id="864141"/>
    <lineage>
        <taxon>Eukaryota</taxon>
        <taxon>Sar</taxon>
        <taxon>Alveolata</taxon>
        <taxon>Apicomplexa</taxon>
        <taxon>Aconoidasida</taxon>
        <taxon>Haemosporida</taxon>
        <taxon>Plasmodiidae</taxon>
        <taxon>Plasmodium</taxon>
        <taxon>Plasmodium (Plasmodium)</taxon>
    </lineage>
</organism>
<feature type="domain" description="UTP25 NTP hydrolase-like" evidence="7">
    <location>
        <begin position="604"/>
        <end position="792"/>
    </location>
</feature>
<proteinExistence type="inferred from homology"/>
<dbReference type="SUPFAM" id="SSF52540">
    <property type="entry name" value="P-loop containing nucleoside triphosphate hydrolases"/>
    <property type="match status" value="1"/>
</dbReference>
<dbReference type="GO" id="GO:0032040">
    <property type="term" value="C:small-subunit processome"/>
    <property type="evidence" value="ECO:0007669"/>
    <property type="project" value="TreeGrafter"/>
</dbReference>
<evidence type="ECO:0000259" key="6">
    <source>
        <dbReference type="Pfam" id="PF06862"/>
    </source>
</evidence>
<dbReference type="AlphaFoldDB" id="A0A1A8VTH9"/>
<dbReference type="InterPro" id="IPR027417">
    <property type="entry name" value="P-loop_NTPase"/>
</dbReference>
<comment type="subcellular location">
    <subcellularLocation>
        <location evidence="1">Nucleus</location>
        <location evidence="1">Nucleolus</location>
    </subcellularLocation>
</comment>
<dbReference type="PANTHER" id="PTHR12933">
    <property type="entry name" value="ORF PROTEIN-RELATED"/>
    <property type="match status" value="1"/>
</dbReference>
<dbReference type="InterPro" id="IPR053939">
    <property type="entry name" value="UTP25_C"/>
</dbReference>
<evidence type="ECO:0000313" key="8">
    <source>
        <dbReference type="EMBL" id="SBS82643.1"/>
    </source>
</evidence>
<accession>A0A1A8VTH9</accession>
<comment type="similarity">
    <text evidence="2">Belongs to the UTP25 family.</text>
</comment>
<dbReference type="PANTHER" id="PTHR12933:SF0">
    <property type="entry name" value="U3 SMALL NUCLEOLAR RNA-ASSOCIATED PROTEIN 25 HOMOLOG"/>
    <property type="match status" value="1"/>
</dbReference>
<evidence type="ECO:0008006" key="10">
    <source>
        <dbReference type="Google" id="ProtNLM"/>
    </source>
</evidence>
<evidence type="ECO:0000313" key="9">
    <source>
        <dbReference type="Proteomes" id="UP000078560"/>
    </source>
</evidence>
<name>A0A1A8VTH9_PLAOA</name>
<dbReference type="InterPro" id="IPR010678">
    <property type="entry name" value="UTP25"/>
</dbReference>
<protein>
    <recommendedName>
        <fullName evidence="10">U3 small nucleolar RNA-associated protein 25</fullName>
    </recommendedName>
</protein>
<dbReference type="GO" id="GO:0034511">
    <property type="term" value="F:U3 snoRNA binding"/>
    <property type="evidence" value="ECO:0007669"/>
    <property type="project" value="InterPro"/>
</dbReference>
<gene>
    <name evidence="8" type="ORF">POVCU2_0016300</name>
</gene>
<evidence type="ECO:0000256" key="2">
    <source>
        <dbReference type="ARBA" id="ARBA00009223"/>
    </source>
</evidence>
<dbReference type="GO" id="GO:0019843">
    <property type="term" value="F:rRNA binding"/>
    <property type="evidence" value="ECO:0007669"/>
    <property type="project" value="TreeGrafter"/>
</dbReference>
<keyword evidence="3" id="KW-0539">Nucleus</keyword>
<feature type="compositionally biased region" description="Basic and acidic residues" evidence="5">
    <location>
        <begin position="51"/>
        <end position="78"/>
    </location>
</feature>
<sequence>MGIRRRRGKRRVTSLSELYELEYVKREKKKKFKQLMFHSKKGEAEGEAELEMEREGKGEVEKEGKLDSVRESRHEDHTNQILQGEYSKLKAQEYGEKDTELPSDKEEKNKTNYVTFLQILKKKKGEIVGDQYNEKIDNRESDICEPSECATLNTQKKKDEERDGGGKWIEEKPLDRTSEHSGRCLLKNLDDIYMSVLVKNIKMQSENFIKLINAGDTEKKEDTQVSAKGSNGNKGMASPRLVTFPSYLARYRADNIYRGYTNESYKLSENKMDYYFTFCQNVEERFIEQFCKRKLGKQKEKEENTERKKETIENAYITSNLFLTTNIFKAKEVGSNLNGDKKLSNHRSYDYGDVDVDEVEDEDKDDDCNGDNRVANAGERQFFRGVNVKPFFFSDYLEKNCITYYLINVLDTQPRCLLNEDNPYNVYERIMQNLRSYMSAFKHPLAYFSSAIYTFLQDYYCIGAGLATHRKEAKRVHCHNLSDNAEISEHSGRGESSEHSERGESSEHNDRGESSEHNDRGESSEHNERGESSEHNERGESGKCGESSKCGDSMKDLCNLAPRRSLEGTTFEGRRRRRGENIHDMSSILGSNELRSYFHYINAYVDVLYSNQNVLNCHFVRLLNSVHYLNHLKKKRKRKKYIRKKIEKLEKEQQVERENVQVKEEYCDESLAKPKILILCAFRYIAKEYVDFILHLLTPTEIKKKKKFISEYDITTEEKKKMKNIYAKKKRTLDYINIYRGNNDDCFRLGIKLLDDEKKIELYSPFFDSDILICSPLGLEIVINERKERSEDIFVNREEYSMDENESADDNNVISSSWKKKKNNNPNHHNKMHKQGKEEKQKKKKMYEYDFLSSIEILIIDQIDIILMQNLLTLKNVLNFINKPLIRWGNININRIPKYVINGYVKNYRQTIITSSVLDTNFISLIQTTHNYRSYLKLFVKNEDYSILINIKKNFNVNQYFKKIDCDHFLKIEDSIINFFSKNVMEILVNIKQLIIFLPTYIEYLRLYELLRKNDISFKGVNEYTNEKKLLKIQKLFKLGRINILLITGRLIFYERCTFKGAHHIIFFSPPKFLFMYFELIKNLHGSLNSSSICYYTKYHTYELERIVGQKKTMHLMREKPGKITLFR</sequence>